<feature type="transmembrane region" description="Helical" evidence="1">
    <location>
        <begin position="13"/>
        <end position="34"/>
    </location>
</feature>
<gene>
    <name evidence="2" type="ORF">LCGC14_2230900</name>
</gene>
<feature type="non-terminal residue" evidence="2">
    <location>
        <position position="1"/>
    </location>
</feature>
<accession>A0A0F9D859</accession>
<organism evidence="2">
    <name type="scientific">marine sediment metagenome</name>
    <dbReference type="NCBI Taxonomy" id="412755"/>
    <lineage>
        <taxon>unclassified sequences</taxon>
        <taxon>metagenomes</taxon>
        <taxon>ecological metagenomes</taxon>
    </lineage>
</organism>
<dbReference type="EMBL" id="LAZR01030005">
    <property type="protein sequence ID" value="KKL57893.1"/>
    <property type="molecule type" value="Genomic_DNA"/>
</dbReference>
<proteinExistence type="predicted"/>
<sequence>YTLATLESGYLGGVAYIITALILVYLAARLIFMSNYLSPINGINKAISYSILAILFFGAQRMQPDLSVWQMWFYAMFLYVISHAELRKTKDVRFEGVVSGTGI</sequence>
<feature type="transmembrane region" description="Helical" evidence="1">
    <location>
        <begin position="69"/>
        <end position="86"/>
    </location>
</feature>
<evidence type="ECO:0000256" key="1">
    <source>
        <dbReference type="SAM" id="Phobius"/>
    </source>
</evidence>
<comment type="caution">
    <text evidence="2">The sequence shown here is derived from an EMBL/GenBank/DDBJ whole genome shotgun (WGS) entry which is preliminary data.</text>
</comment>
<dbReference type="AlphaFoldDB" id="A0A0F9D859"/>
<keyword evidence="1" id="KW-0472">Membrane</keyword>
<evidence type="ECO:0000313" key="2">
    <source>
        <dbReference type="EMBL" id="KKL57893.1"/>
    </source>
</evidence>
<reference evidence="2" key="1">
    <citation type="journal article" date="2015" name="Nature">
        <title>Complex archaea that bridge the gap between prokaryotes and eukaryotes.</title>
        <authorList>
            <person name="Spang A."/>
            <person name="Saw J.H."/>
            <person name="Jorgensen S.L."/>
            <person name="Zaremba-Niedzwiedzka K."/>
            <person name="Martijn J."/>
            <person name="Lind A.E."/>
            <person name="van Eijk R."/>
            <person name="Schleper C."/>
            <person name="Guy L."/>
            <person name="Ettema T.J."/>
        </authorList>
    </citation>
    <scope>NUCLEOTIDE SEQUENCE</scope>
</reference>
<feature type="transmembrane region" description="Helical" evidence="1">
    <location>
        <begin position="46"/>
        <end position="63"/>
    </location>
</feature>
<protein>
    <submittedName>
        <fullName evidence="2">Uncharacterized protein</fullName>
    </submittedName>
</protein>
<keyword evidence="1" id="KW-1133">Transmembrane helix</keyword>
<keyword evidence="1" id="KW-0812">Transmembrane</keyword>
<name>A0A0F9D859_9ZZZZ</name>